<sequence>MFEIYARKIFGTIADCFKKTNPDVYVFAVSLIFYTALWFLNPGNKIIALSFVLLIVIHFLRFKRLDISLLLAFITSLVIFTGKSYPIQLLPSGIFPEEIFPSGYFINLVVTPSHVISFLMLLFLIRGVYTDINLRKNLKVGLVDALLLLFFAWGLTSGGIFSKRPDISLVNNLLGWGNLIVYFYLKIFTIYKIKNFLPIVVGLFSAIVVFESLISFGQLAAKSPQYKNIEYQVNIEYFGKAVDESEFTFRPVGTFAHANYFGIWLSSALILLAVVFLKRPTNYVLFAILLGLGGLSVTLSRSAWLGFGIGSGLALFMLRKSNVKSLLKLYARKLLIFSPIVVILVLFFVFPRLQKSLYSFGVDSGSGFFRRIQIEDSLEIIKENPLFGVGSLMGVYEGLNLDRETVLASIPLAVHNWYLQICLENGIPALILFILIILFSLRLLINNIVKFSPRSFEAYAHTGFVGGILSLLVAGIFQPYIGDTFMFLSLGFINSGIIGREIFKNERNT</sequence>
<feature type="transmembrane region" description="Helical" evidence="5">
    <location>
        <begin position="24"/>
        <end position="40"/>
    </location>
</feature>
<feature type="transmembrane region" description="Helical" evidence="5">
    <location>
        <begin position="484"/>
        <end position="503"/>
    </location>
</feature>
<gene>
    <name evidence="7" type="ORF">A3E15_02850</name>
</gene>
<evidence type="ECO:0000256" key="2">
    <source>
        <dbReference type="ARBA" id="ARBA00022692"/>
    </source>
</evidence>
<feature type="transmembrane region" description="Helical" evidence="5">
    <location>
        <begin position="105"/>
        <end position="129"/>
    </location>
</feature>
<feature type="transmembrane region" description="Helical" evidence="5">
    <location>
        <begin position="334"/>
        <end position="353"/>
    </location>
</feature>
<feature type="transmembrane region" description="Helical" evidence="5">
    <location>
        <begin position="197"/>
        <end position="221"/>
    </location>
</feature>
<evidence type="ECO:0000256" key="3">
    <source>
        <dbReference type="ARBA" id="ARBA00022989"/>
    </source>
</evidence>
<evidence type="ECO:0000256" key="5">
    <source>
        <dbReference type="SAM" id="Phobius"/>
    </source>
</evidence>
<name>A0A1F8ARX2_9BACT</name>
<keyword evidence="3 5" id="KW-1133">Transmembrane helix</keyword>
<keyword evidence="2 5" id="KW-0812">Transmembrane</keyword>
<feature type="transmembrane region" description="Helical" evidence="5">
    <location>
        <begin position="258"/>
        <end position="276"/>
    </location>
</feature>
<dbReference type="GO" id="GO:0016020">
    <property type="term" value="C:membrane"/>
    <property type="evidence" value="ECO:0007669"/>
    <property type="project" value="UniProtKB-SubCell"/>
</dbReference>
<feature type="transmembrane region" description="Helical" evidence="5">
    <location>
        <begin position="46"/>
        <end position="62"/>
    </location>
</feature>
<feature type="transmembrane region" description="Helical" evidence="5">
    <location>
        <begin position="283"/>
        <end position="299"/>
    </location>
</feature>
<feature type="transmembrane region" description="Helical" evidence="5">
    <location>
        <begin position="457"/>
        <end position="478"/>
    </location>
</feature>
<organism evidence="7 8">
    <name type="scientific">Candidatus Woesebacteria bacterium RIFCSPHIGHO2_12_FULL_42_9</name>
    <dbReference type="NCBI Taxonomy" id="1802511"/>
    <lineage>
        <taxon>Bacteria</taxon>
        <taxon>Candidatus Woeseibacteriota</taxon>
    </lineage>
</organism>
<protein>
    <recommendedName>
        <fullName evidence="6">O-antigen ligase-related domain-containing protein</fullName>
    </recommendedName>
</protein>
<comment type="subcellular location">
    <subcellularLocation>
        <location evidence="1">Membrane</location>
        <topology evidence="1">Multi-pass membrane protein</topology>
    </subcellularLocation>
</comment>
<feature type="transmembrane region" description="Helical" evidence="5">
    <location>
        <begin position="141"/>
        <end position="161"/>
    </location>
</feature>
<evidence type="ECO:0000259" key="6">
    <source>
        <dbReference type="Pfam" id="PF04932"/>
    </source>
</evidence>
<comment type="caution">
    <text evidence="7">The sequence shown here is derived from an EMBL/GenBank/DDBJ whole genome shotgun (WGS) entry which is preliminary data.</text>
</comment>
<dbReference type="PANTHER" id="PTHR37422:SF13">
    <property type="entry name" value="LIPOPOLYSACCHARIDE BIOSYNTHESIS PROTEIN PA4999-RELATED"/>
    <property type="match status" value="1"/>
</dbReference>
<feature type="transmembrane region" description="Helical" evidence="5">
    <location>
        <begin position="426"/>
        <end position="445"/>
    </location>
</feature>
<keyword evidence="4 5" id="KW-0472">Membrane</keyword>
<dbReference type="PANTHER" id="PTHR37422">
    <property type="entry name" value="TEICHURONIC ACID BIOSYNTHESIS PROTEIN TUAE"/>
    <property type="match status" value="1"/>
</dbReference>
<evidence type="ECO:0000256" key="4">
    <source>
        <dbReference type="ARBA" id="ARBA00023136"/>
    </source>
</evidence>
<proteinExistence type="predicted"/>
<evidence type="ECO:0000313" key="7">
    <source>
        <dbReference type="EMBL" id="OGM54259.1"/>
    </source>
</evidence>
<accession>A0A1F8ARX2</accession>
<feature type="transmembrane region" description="Helical" evidence="5">
    <location>
        <begin position="167"/>
        <end position="185"/>
    </location>
</feature>
<evidence type="ECO:0000256" key="1">
    <source>
        <dbReference type="ARBA" id="ARBA00004141"/>
    </source>
</evidence>
<reference evidence="7 8" key="1">
    <citation type="journal article" date="2016" name="Nat. Commun.">
        <title>Thousands of microbial genomes shed light on interconnected biogeochemical processes in an aquifer system.</title>
        <authorList>
            <person name="Anantharaman K."/>
            <person name="Brown C.T."/>
            <person name="Hug L.A."/>
            <person name="Sharon I."/>
            <person name="Castelle C.J."/>
            <person name="Probst A.J."/>
            <person name="Thomas B.C."/>
            <person name="Singh A."/>
            <person name="Wilkins M.J."/>
            <person name="Karaoz U."/>
            <person name="Brodie E.L."/>
            <person name="Williams K.H."/>
            <person name="Hubbard S.S."/>
            <person name="Banfield J.F."/>
        </authorList>
    </citation>
    <scope>NUCLEOTIDE SEQUENCE [LARGE SCALE GENOMIC DNA]</scope>
</reference>
<dbReference type="InterPro" id="IPR051533">
    <property type="entry name" value="WaaL-like"/>
</dbReference>
<feature type="transmembrane region" description="Helical" evidence="5">
    <location>
        <begin position="69"/>
        <end position="85"/>
    </location>
</feature>
<evidence type="ECO:0000313" key="8">
    <source>
        <dbReference type="Proteomes" id="UP000177794"/>
    </source>
</evidence>
<dbReference type="Proteomes" id="UP000177794">
    <property type="component" value="Unassembled WGS sequence"/>
</dbReference>
<dbReference type="Pfam" id="PF04932">
    <property type="entry name" value="Wzy_C"/>
    <property type="match status" value="1"/>
</dbReference>
<feature type="transmembrane region" description="Helical" evidence="5">
    <location>
        <begin position="305"/>
        <end position="322"/>
    </location>
</feature>
<dbReference type="STRING" id="1802511.A3E15_02850"/>
<feature type="domain" description="O-antigen ligase-related" evidence="6">
    <location>
        <begin position="286"/>
        <end position="434"/>
    </location>
</feature>
<dbReference type="InterPro" id="IPR007016">
    <property type="entry name" value="O-antigen_ligase-rel_domated"/>
</dbReference>
<dbReference type="AlphaFoldDB" id="A0A1F8ARX2"/>
<dbReference type="EMBL" id="MGGX01000038">
    <property type="protein sequence ID" value="OGM54259.1"/>
    <property type="molecule type" value="Genomic_DNA"/>
</dbReference>